<gene>
    <name evidence="3" type="ordered locus">Clim_0911</name>
</gene>
<evidence type="ECO:0000313" key="4">
    <source>
        <dbReference type="Proteomes" id="UP000008841"/>
    </source>
</evidence>
<organism evidence="3 4">
    <name type="scientific">Chlorobium limicola (strain DSM 245 / NBRC 103803 / 6330)</name>
    <dbReference type="NCBI Taxonomy" id="290315"/>
    <lineage>
        <taxon>Bacteria</taxon>
        <taxon>Pseudomonadati</taxon>
        <taxon>Chlorobiota</taxon>
        <taxon>Chlorobiia</taxon>
        <taxon>Chlorobiales</taxon>
        <taxon>Chlorobiaceae</taxon>
        <taxon>Chlorobium/Pelodictyon group</taxon>
        <taxon>Chlorobium</taxon>
    </lineage>
</organism>
<dbReference type="InterPro" id="IPR028098">
    <property type="entry name" value="Glyco_trans_4-like_N"/>
</dbReference>
<dbReference type="HOGENOM" id="CLU_042257_1_0_10"/>
<dbReference type="CAZy" id="GT4">
    <property type="family name" value="Glycosyltransferase Family 4"/>
</dbReference>
<dbReference type="Pfam" id="PF00534">
    <property type="entry name" value="Glycos_transf_1"/>
    <property type="match status" value="1"/>
</dbReference>
<dbReference type="InterPro" id="IPR001296">
    <property type="entry name" value="Glyco_trans_1"/>
</dbReference>
<reference evidence="3 4" key="1">
    <citation type="submission" date="2008-05" db="EMBL/GenBank/DDBJ databases">
        <title>Complete sequence of Chlorobium limicola DSM 245.</title>
        <authorList>
            <consortium name="US DOE Joint Genome Institute"/>
            <person name="Lucas S."/>
            <person name="Copeland A."/>
            <person name="Lapidus A."/>
            <person name="Glavina del Rio T."/>
            <person name="Dalin E."/>
            <person name="Tice H."/>
            <person name="Bruce D."/>
            <person name="Goodwin L."/>
            <person name="Pitluck S."/>
            <person name="Schmutz J."/>
            <person name="Larimer F."/>
            <person name="Land M."/>
            <person name="Hauser L."/>
            <person name="Kyrpides N."/>
            <person name="Ovchinnikova G."/>
            <person name="Zhao F."/>
            <person name="Li T."/>
            <person name="Liu Z."/>
            <person name="Overmann J."/>
            <person name="Bryant D.A."/>
            <person name="Richardson P."/>
        </authorList>
    </citation>
    <scope>NUCLEOTIDE SEQUENCE [LARGE SCALE GENOMIC DNA]</scope>
    <source>
        <strain evidence="4">DSM 245 / NBRC 103803 / 6330</strain>
    </source>
</reference>
<evidence type="ECO:0000259" key="1">
    <source>
        <dbReference type="Pfam" id="PF00534"/>
    </source>
</evidence>
<proteinExistence type="predicted"/>
<dbReference type="KEGG" id="cli:Clim_0911"/>
<dbReference type="CDD" id="cd03802">
    <property type="entry name" value="GT4_AviGT4-like"/>
    <property type="match status" value="1"/>
</dbReference>
<dbReference type="AlphaFoldDB" id="B3EIP9"/>
<dbReference type="Proteomes" id="UP000008841">
    <property type="component" value="Chromosome"/>
</dbReference>
<sequence>MKKLRIAQIAPLVERVPPKKYGGTERVVYHLTEGLVAKGHDVTLFASGDSITSARLVAPISESLRLGRKMHSATIVTMMMLSKVYEEMFHEFDIIHSHLEYQTLPYAHKVRVPTVLTMHGRLDIGEYGKMLGLYPRMAYVSISDSQRRPVEEINWVKTIYHGYPPSCFEYNEKPEDYFLYLGRFSEEKKPEQAIMLAKACNIRLKIAAKIDPTDQDFFDRKIRPMLDHPLIEYVGEVDEAQKVVLLKNAKALLNTIDWPEPFGLVMIEALACGTPVIVRGCGSAPEVITHGKTGFICESKLDFIHAIHEVEKLSRKTCRDEFERRFSADTMVSNYEELYYRLLQKNSFPEATGSKDAQRSSGLMQLSRASVFR</sequence>
<protein>
    <submittedName>
        <fullName evidence="3">Glycosyl transferase group 1</fullName>
    </submittedName>
</protein>
<dbReference type="SUPFAM" id="SSF53756">
    <property type="entry name" value="UDP-Glycosyltransferase/glycogen phosphorylase"/>
    <property type="match status" value="1"/>
</dbReference>
<dbReference type="Pfam" id="PF13439">
    <property type="entry name" value="Glyco_transf_4"/>
    <property type="match status" value="1"/>
</dbReference>
<evidence type="ECO:0000313" key="3">
    <source>
        <dbReference type="EMBL" id="ACD89990.1"/>
    </source>
</evidence>
<accession>B3EIP9</accession>
<name>B3EIP9_CHLL2</name>
<dbReference type="PANTHER" id="PTHR45947:SF3">
    <property type="entry name" value="SULFOQUINOVOSYL TRANSFERASE SQD2"/>
    <property type="match status" value="1"/>
</dbReference>
<dbReference type="STRING" id="290315.Clim_0911"/>
<dbReference type="GO" id="GO:0016757">
    <property type="term" value="F:glycosyltransferase activity"/>
    <property type="evidence" value="ECO:0007669"/>
    <property type="project" value="InterPro"/>
</dbReference>
<dbReference type="Gene3D" id="3.40.50.2000">
    <property type="entry name" value="Glycogen Phosphorylase B"/>
    <property type="match status" value="2"/>
</dbReference>
<dbReference type="EMBL" id="CP001097">
    <property type="protein sequence ID" value="ACD89990.1"/>
    <property type="molecule type" value="Genomic_DNA"/>
</dbReference>
<dbReference type="eggNOG" id="COG0438">
    <property type="taxonomic scope" value="Bacteria"/>
</dbReference>
<keyword evidence="3" id="KW-0808">Transferase</keyword>
<dbReference type="InterPro" id="IPR050194">
    <property type="entry name" value="Glycosyltransferase_grp1"/>
</dbReference>
<dbReference type="PANTHER" id="PTHR45947">
    <property type="entry name" value="SULFOQUINOVOSYL TRANSFERASE SQD2"/>
    <property type="match status" value="1"/>
</dbReference>
<dbReference type="OrthoDB" id="9801573at2"/>
<evidence type="ECO:0000259" key="2">
    <source>
        <dbReference type="Pfam" id="PF13439"/>
    </source>
</evidence>
<feature type="domain" description="Glycosyl transferase family 1" evidence="1">
    <location>
        <begin position="173"/>
        <end position="314"/>
    </location>
</feature>
<dbReference type="RefSeq" id="WP_012465869.1">
    <property type="nucleotide sequence ID" value="NC_010803.1"/>
</dbReference>
<feature type="domain" description="Glycosyltransferase subfamily 4-like N-terminal" evidence="2">
    <location>
        <begin position="21"/>
        <end position="128"/>
    </location>
</feature>